<dbReference type="Proteomes" id="UP000054279">
    <property type="component" value="Unassembled WGS sequence"/>
</dbReference>
<dbReference type="HOGENOM" id="CLU_098379_0_0_1"/>
<dbReference type="EMBL" id="KN837175">
    <property type="protein sequence ID" value="KIJ36720.1"/>
    <property type="molecule type" value="Genomic_DNA"/>
</dbReference>
<proteinExistence type="predicted"/>
<dbReference type="AlphaFoldDB" id="A0A0C9VGI7"/>
<evidence type="ECO:0000313" key="1">
    <source>
        <dbReference type="EMBL" id="KIJ36720.1"/>
    </source>
</evidence>
<accession>A0A0C9VGI7</accession>
<organism evidence="1 2">
    <name type="scientific">Sphaerobolus stellatus (strain SS14)</name>
    <dbReference type="NCBI Taxonomy" id="990650"/>
    <lineage>
        <taxon>Eukaryota</taxon>
        <taxon>Fungi</taxon>
        <taxon>Dikarya</taxon>
        <taxon>Basidiomycota</taxon>
        <taxon>Agaricomycotina</taxon>
        <taxon>Agaricomycetes</taxon>
        <taxon>Phallomycetidae</taxon>
        <taxon>Geastrales</taxon>
        <taxon>Sphaerobolaceae</taxon>
        <taxon>Sphaerobolus</taxon>
    </lineage>
</organism>
<reference evidence="1 2" key="1">
    <citation type="submission" date="2014-06" db="EMBL/GenBank/DDBJ databases">
        <title>Evolutionary Origins and Diversification of the Mycorrhizal Mutualists.</title>
        <authorList>
            <consortium name="DOE Joint Genome Institute"/>
            <consortium name="Mycorrhizal Genomics Consortium"/>
            <person name="Kohler A."/>
            <person name="Kuo A."/>
            <person name="Nagy L.G."/>
            <person name="Floudas D."/>
            <person name="Copeland A."/>
            <person name="Barry K.W."/>
            <person name="Cichocki N."/>
            <person name="Veneault-Fourrey C."/>
            <person name="LaButti K."/>
            <person name="Lindquist E.A."/>
            <person name="Lipzen A."/>
            <person name="Lundell T."/>
            <person name="Morin E."/>
            <person name="Murat C."/>
            <person name="Riley R."/>
            <person name="Ohm R."/>
            <person name="Sun H."/>
            <person name="Tunlid A."/>
            <person name="Henrissat B."/>
            <person name="Grigoriev I.V."/>
            <person name="Hibbett D.S."/>
            <person name="Martin F."/>
        </authorList>
    </citation>
    <scope>NUCLEOTIDE SEQUENCE [LARGE SCALE GENOMIC DNA]</scope>
    <source>
        <strain evidence="1 2">SS14</strain>
    </source>
</reference>
<protein>
    <submittedName>
        <fullName evidence="1">Uncharacterized protein</fullName>
    </submittedName>
</protein>
<gene>
    <name evidence="1" type="ORF">M422DRAFT_782084</name>
</gene>
<keyword evidence="2" id="KW-1185">Reference proteome</keyword>
<name>A0A0C9VGI7_SPHS4</name>
<evidence type="ECO:0000313" key="2">
    <source>
        <dbReference type="Proteomes" id="UP000054279"/>
    </source>
</evidence>
<sequence>MNAPSDYLRREGIRSRIVEIILGHTMTIEIRKAAYIACAIKGYQAWFNKIRYTEGGDQPYSAAVKYSLGSETQAQAEAGAFVKVVPETKGFRLEWTVPMFLARMRYMSSVGTEFVAQGHIWNIAISQTKWLGEWSVYIYNLSHLTTPTSLGGLRGILTFANAPPNTGNNKHLSKERNVHEETIDFKVIECLLIPENSKSLHVRWKENPTKLLGKNLTGGGAFPLKFDNSPYISKDDTCYITLKAEMV</sequence>